<dbReference type="PROSITE" id="PS51257">
    <property type="entry name" value="PROKAR_LIPOPROTEIN"/>
    <property type="match status" value="1"/>
</dbReference>
<evidence type="ECO:0000313" key="3">
    <source>
        <dbReference type="EMBL" id="APG63185.1"/>
    </source>
</evidence>
<dbReference type="Gene3D" id="2.60.40.3680">
    <property type="match status" value="2"/>
</dbReference>
<proteinExistence type="predicted"/>
<protein>
    <recommendedName>
        <fullName evidence="2">DUF4424 domain-containing protein</fullName>
    </recommendedName>
</protein>
<feature type="signal peptide" evidence="1">
    <location>
        <begin position="1"/>
        <end position="25"/>
    </location>
</feature>
<feature type="chain" id="PRO_5009854244" description="DUF4424 domain-containing protein" evidence="1">
    <location>
        <begin position="26"/>
        <end position="341"/>
    </location>
</feature>
<reference evidence="3 4" key="1">
    <citation type="submission" date="2016-11" db="EMBL/GenBank/DDBJ databases">
        <title>Sphingorhabdus sp. LPB0140, isolated from marine environment.</title>
        <authorList>
            <person name="Kim E."/>
            <person name="Yi H."/>
        </authorList>
    </citation>
    <scope>NUCLEOTIDE SEQUENCE [LARGE SCALE GENOMIC DNA]</scope>
    <source>
        <strain evidence="3 4">LPB0140</strain>
    </source>
</reference>
<dbReference type="EMBL" id="CP018154">
    <property type="protein sequence ID" value="APG63185.1"/>
    <property type="molecule type" value="Genomic_DNA"/>
</dbReference>
<dbReference type="InterPro" id="IPR025538">
    <property type="entry name" value="DUF4424"/>
</dbReference>
<evidence type="ECO:0000259" key="2">
    <source>
        <dbReference type="Pfam" id="PF14415"/>
    </source>
</evidence>
<dbReference type="RefSeq" id="WP_072559836.1">
    <property type="nucleotide sequence ID" value="NZ_CP018154.1"/>
</dbReference>
<gene>
    <name evidence="3" type="ORF">LPB140_10735</name>
</gene>
<name>A0A1L3JDI2_9SPHN</name>
<organism evidence="3 4">
    <name type="scientific">Sphingorhabdus lutea</name>
    <dbReference type="NCBI Taxonomy" id="1913578"/>
    <lineage>
        <taxon>Bacteria</taxon>
        <taxon>Pseudomonadati</taxon>
        <taxon>Pseudomonadota</taxon>
        <taxon>Alphaproteobacteria</taxon>
        <taxon>Sphingomonadales</taxon>
        <taxon>Sphingomonadaceae</taxon>
        <taxon>Sphingorhabdus</taxon>
    </lineage>
</organism>
<dbReference type="Pfam" id="PF14415">
    <property type="entry name" value="DUF4424"/>
    <property type="match status" value="1"/>
</dbReference>
<dbReference type="Proteomes" id="UP000242561">
    <property type="component" value="Chromosome"/>
</dbReference>
<feature type="domain" description="DUF4424" evidence="2">
    <location>
        <begin position="25"/>
        <end position="332"/>
    </location>
</feature>
<keyword evidence="4" id="KW-1185">Reference proteome</keyword>
<dbReference type="KEGG" id="sphl:LPB140_10735"/>
<accession>A0A1L3JDI2</accession>
<sequence>MKNPIFSLLTAAFLLASCQFLPAHANDSEAAIAIGGLELIKNDNISMESEYLFLSMDKAKVKYQYFNHSDKDQDILISFPLPVTPSFIEQEYLAAEYGANWDELNFTTLVDGQPVSLSKIDNAEIKGKNINLRLAQLGWPINYWHDDSIWEIIRSLNDTEKQAYIDEGLLVKGDMGEIYPNWQIATFMNRHQKFPAGKKITVEHEYKPMIGGSVAGAMDKNYREAPNSGFAEYRAQYCIDNDFLAGFDKKMAQHRKNNDEEYAIFYNETWLSYILKSGANWRGPIKNFHLVVDKGDKNNLLSLCMDGIKKISPTQFEVRKSNFEPAKDIDILIIQFFSNEN</sequence>
<dbReference type="STRING" id="1913578.LPB140_10735"/>
<keyword evidence="1" id="KW-0732">Signal</keyword>
<evidence type="ECO:0000313" key="4">
    <source>
        <dbReference type="Proteomes" id="UP000242561"/>
    </source>
</evidence>
<dbReference type="AlphaFoldDB" id="A0A1L3JDI2"/>
<evidence type="ECO:0000256" key="1">
    <source>
        <dbReference type="SAM" id="SignalP"/>
    </source>
</evidence>
<dbReference type="OrthoDB" id="7299818at2"/>